<proteinExistence type="predicted"/>
<evidence type="ECO:0000256" key="8">
    <source>
        <dbReference type="ARBA" id="ARBA00023209"/>
    </source>
</evidence>
<comment type="caution">
    <text evidence="14">The sequence shown here is derived from an EMBL/GenBank/DDBJ whole genome shotgun (WGS) entry which is preliminary data.</text>
</comment>
<protein>
    <recommendedName>
        <fullName evidence="3">phosphatidylserine decarboxylase</fullName>
        <ecNumber evidence="3">4.1.1.65</ecNumber>
    </recommendedName>
</protein>
<keyword evidence="5" id="KW-0210">Decarboxylase</keyword>
<evidence type="ECO:0000256" key="3">
    <source>
        <dbReference type="ARBA" id="ARBA00012243"/>
    </source>
</evidence>
<keyword evidence="4" id="KW-0444">Lipid biosynthesis</keyword>
<keyword evidence="13" id="KW-0472">Membrane</keyword>
<comment type="cofactor">
    <cofactor evidence="1">
        <name>pyruvate</name>
        <dbReference type="ChEBI" id="CHEBI:15361"/>
    </cofactor>
</comment>
<keyword evidence="11" id="KW-0670">Pyruvate</keyword>
<reference evidence="14 15" key="1">
    <citation type="journal article" date="2014" name="BMC Genomics">
        <title>The genome of the intracellular bacterium of the coastal bivalve, Solemya velum: a blueprint for thriving in and out of symbiosis.</title>
        <authorList>
            <person name="Dmytrenko O."/>
            <person name="Russell S.L."/>
            <person name="Loo W.T."/>
            <person name="Fontanez K.M."/>
            <person name="Liao L."/>
            <person name="Roeselers G."/>
            <person name="Sharma R."/>
            <person name="Stewart F.J."/>
            <person name="Newton I.L."/>
            <person name="Woyke T."/>
            <person name="Wu D."/>
            <person name="Lang J.M."/>
            <person name="Eisen J.A."/>
            <person name="Cavanaugh C.M."/>
        </authorList>
    </citation>
    <scope>NUCLEOTIDE SEQUENCE [LARGE SCALE GENOMIC DNA]</scope>
    <source>
        <strain evidence="14 15">WH</strain>
    </source>
</reference>
<evidence type="ECO:0000256" key="7">
    <source>
        <dbReference type="ARBA" id="ARBA00023145"/>
    </source>
</evidence>
<accession>A0A0B0H842</accession>
<dbReference type="AlphaFoldDB" id="A0A0B0H842"/>
<keyword evidence="13" id="KW-0812">Transmembrane</keyword>
<evidence type="ECO:0000256" key="6">
    <source>
        <dbReference type="ARBA" id="ARBA00023098"/>
    </source>
</evidence>
<dbReference type="UniPathway" id="UPA00558"/>
<keyword evidence="13" id="KW-1133">Transmembrane helix</keyword>
<dbReference type="PANTHER" id="PTHR10067">
    <property type="entry name" value="PHOSPHATIDYLSERINE DECARBOXYLASE"/>
    <property type="match status" value="1"/>
</dbReference>
<evidence type="ECO:0000256" key="9">
    <source>
        <dbReference type="ARBA" id="ARBA00023239"/>
    </source>
</evidence>
<dbReference type="EMBL" id="JRAA01000002">
    <property type="protein sequence ID" value="KHF25270.1"/>
    <property type="molecule type" value="Genomic_DNA"/>
</dbReference>
<dbReference type="InterPro" id="IPR033177">
    <property type="entry name" value="PSD-B"/>
</dbReference>
<name>A0A0B0H842_SOVGS</name>
<evidence type="ECO:0000256" key="4">
    <source>
        <dbReference type="ARBA" id="ARBA00022516"/>
    </source>
</evidence>
<dbReference type="InterPro" id="IPR003817">
    <property type="entry name" value="PS_Dcarbxylase"/>
</dbReference>
<dbReference type="GO" id="GO:0006646">
    <property type="term" value="P:phosphatidylethanolamine biosynthetic process"/>
    <property type="evidence" value="ECO:0007669"/>
    <property type="project" value="UniProtKB-UniPathway"/>
</dbReference>
<dbReference type="STRING" id="2340.JV46_06150"/>
<evidence type="ECO:0000256" key="13">
    <source>
        <dbReference type="SAM" id="Phobius"/>
    </source>
</evidence>
<dbReference type="PATRIC" id="fig|2340.3.peg.1892"/>
<evidence type="ECO:0000313" key="15">
    <source>
        <dbReference type="Proteomes" id="UP000030856"/>
    </source>
</evidence>
<dbReference type="GO" id="GO:0004609">
    <property type="term" value="F:phosphatidylserine decarboxylase activity"/>
    <property type="evidence" value="ECO:0007669"/>
    <property type="project" value="UniProtKB-EC"/>
</dbReference>
<dbReference type="Proteomes" id="UP000030856">
    <property type="component" value="Unassembled WGS sequence"/>
</dbReference>
<sequence length="228" mass="25925">MNMTHWFKVILLYLLPHHSLSRIVQWNARCRHFPLRKSITRWFIRHYNVDMSEALEPDPEAYPDFNSFFTRALRPEARPIVQNVGHICCPADSTISKIGDIQGMQIFQAKGHTYSLVDLLGGSEERAQPFAGGRFATTYLSPGDYRRVHMPLSGQLVETVYIPGRLFSVAPDYTESVPRLFARNERVACVFQTEVGLMAVVLVGAIFVGSIETVWAGEITRLKVRISR</sequence>
<dbReference type="Pfam" id="PF02666">
    <property type="entry name" value="PS_Dcarbxylase"/>
    <property type="match status" value="1"/>
</dbReference>
<evidence type="ECO:0000256" key="10">
    <source>
        <dbReference type="ARBA" id="ARBA00023264"/>
    </source>
</evidence>
<dbReference type="EC" id="4.1.1.65" evidence="3"/>
<keyword evidence="6" id="KW-0443">Lipid metabolism</keyword>
<feature type="transmembrane region" description="Helical" evidence="13">
    <location>
        <begin position="195"/>
        <end position="215"/>
    </location>
</feature>
<keyword evidence="10" id="KW-1208">Phospholipid metabolism</keyword>
<keyword evidence="9" id="KW-0456">Lyase</keyword>
<keyword evidence="8" id="KW-0594">Phospholipid biosynthesis</keyword>
<organism evidence="14 15">
    <name type="scientific">Solemya velum gill symbiont</name>
    <dbReference type="NCBI Taxonomy" id="2340"/>
    <lineage>
        <taxon>Bacteria</taxon>
        <taxon>Pseudomonadati</taxon>
        <taxon>Pseudomonadota</taxon>
        <taxon>Gammaproteobacteria</taxon>
        <taxon>sulfur-oxidizing symbionts</taxon>
    </lineage>
</organism>
<evidence type="ECO:0000313" key="14">
    <source>
        <dbReference type="EMBL" id="KHF25270.1"/>
    </source>
</evidence>
<keyword evidence="15" id="KW-1185">Reference proteome</keyword>
<evidence type="ECO:0000256" key="1">
    <source>
        <dbReference type="ARBA" id="ARBA00001928"/>
    </source>
</evidence>
<gene>
    <name evidence="14" type="ORF">JV46_06150</name>
</gene>
<evidence type="ECO:0000256" key="5">
    <source>
        <dbReference type="ARBA" id="ARBA00022793"/>
    </source>
</evidence>
<comment type="pathway">
    <text evidence="12">Phospholipid metabolism; phosphatidylethanolamine biosynthesis.</text>
</comment>
<dbReference type="NCBIfam" id="TIGR00163">
    <property type="entry name" value="PS_decarb"/>
    <property type="match status" value="1"/>
</dbReference>
<evidence type="ECO:0000256" key="2">
    <source>
        <dbReference type="ARBA" id="ARBA00005189"/>
    </source>
</evidence>
<dbReference type="eggNOG" id="COG0688">
    <property type="taxonomic scope" value="Bacteria"/>
</dbReference>
<comment type="pathway">
    <text evidence="2">Lipid metabolism.</text>
</comment>
<evidence type="ECO:0000256" key="11">
    <source>
        <dbReference type="ARBA" id="ARBA00023317"/>
    </source>
</evidence>
<dbReference type="PANTHER" id="PTHR10067:SF6">
    <property type="entry name" value="PHOSPHATIDYLSERINE DECARBOXYLASE PROENZYME, MITOCHONDRIAL"/>
    <property type="match status" value="1"/>
</dbReference>
<keyword evidence="7" id="KW-0865">Zymogen</keyword>
<evidence type="ECO:0000256" key="12">
    <source>
        <dbReference type="ARBA" id="ARBA00024326"/>
    </source>
</evidence>